<evidence type="ECO:0000313" key="1">
    <source>
        <dbReference type="EMBL" id="ATL65871.1"/>
    </source>
</evidence>
<name>A0A291RE40_9NOCA</name>
<evidence type="ECO:0000313" key="2">
    <source>
        <dbReference type="Proteomes" id="UP000221961"/>
    </source>
</evidence>
<gene>
    <name evidence="1" type="ORF">CRH09_06225</name>
</gene>
<proteinExistence type="predicted"/>
<dbReference type="AlphaFoldDB" id="A0A291RE40"/>
<dbReference type="GeneID" id="88357026"/>
<dbReference type="RefSeq" id="WP_098693102.1">
    <property type="nucleotide sequence ID" value="NZ_CP023778.1"/>
</dbReference>
<dbReference type="Proteomes" id="UP000221961">
    <property type="component" value="Chromosome"/>
</dbReference>
<dbReference type="KEGG" id="ntp:CRH09_06225"/>
<reference evidence="1 2" key="1">
    <citation type="submission" date="2017-10" db="EMBL/GenBank/DDBJ databases">
        <title>Comparative genomics between pathogenic Norcardia.</title>
        <authorList>
            <person name="Zeng L."/>
        </authorList>
    </citation>
    <scope>NUCLEOTIDE SEQUENCE [LARGE SCALE GENOMIC DNA]</scope>
    <source>
        <strain evidence="1 2">NC_YFY_NT001</strain>
    </source>
</reference>
<accession>A0A291RE40</accession>
<protein>
    <submittedName>
        <fullName evidence="1">Uncharacterized protein</fullName>
    </submittedName>
</protein>
<sequence>MADAMNIDVQQRISAYNELGFVAFERSGLIMTTLTGAQDCLQVVFIHPKHAGLVVSELDRRGIVVPIMMYEGSPWWAFLVTVDADVEECVRRDTDRVFVLPPVSTVALPTPGRRKAHWIRMPQGRIPPPMSVVLGVADDLFRVYEAGGQK</sequence>
<dbReference type="EMBL" id="CP023778">
    <property type="protein sequence ID" value="ATL65871.1"/>
    <property type="molecule type" value="Genomic_DNA"/>
</dbReference>
<organism evidence="1 2">
    <name type="scientific">Nocardia terpenica</name>
    <dbReference type="NCBI Taxonomy" id="455432"/>
    <lineage>
        <taxon>Bacteria</taxon>
        <taxon>Bacillati</taxon>
        <taxon>Actinomycetota</taxon>
        <taxon>Actinomycetes</taxon>
        <taxon>Mycobacteriales</taxon>
        <taxon>Nocardiaceae</taxon>
        <taxon>Nocardia</taxon>
    </lineage>
</organism>